<keyword evidence="2" id="KW-0732">Signal</keyword>
<dbReference type="AlphaFoldDB" id="A0AAV0AM62"/>
<comment type="caution">
    <text evidence="3">The sequence shown here is derived from an EMBL/GenBank/DDBJ whole genome shotgun (WGS) entry which is preliminary data.</text>
</comment>
<evidence type="ECO:0000256" key="2">
    <source>
        <dbReference type="SAM" id="SignalP"/>
    </source>
</evidence>
<sequence length="93" mass="10956">MISVILLLILTIFKMRSRGEEESDGLRNRWNFHISQHHMELVEKDVVIESAEKFVWRRKFFKKRTGIEKGRNITPPIHPPQIVPVRGTASHKI</sequence>
<name>A0AAV0AM62_PHAPC</name>
<dbReference type="Proteomes" id="UP001153365">
    <property type="component" value="Unassembled WGS sequence"/>
</dbReference>
<gene>
    <name evidence="3" type="ORF">PPACK8108_LOCUS3231</name>
</gene>
<evidence type="ECO:0000313" key="4">
    <source>
        <dbReference type="Proteomes" id="UP001153365"/>
    </source>
</evidence>
<feature type="region of interest" description="Disordered" evidence="1">
    <location>
        <begin position="71"/>
        <end position="93"/>
    </location>
</feature>
<evidence type="ECO:0000256" key="1">
    <source>
        <dbReference type="SAM" id="MobiDB-lite"/>
    </source>
</evidence>
<feature type="signal peptide" evidence="2">
    <location>
        <begin position="1"/>
        <end position="19"/>
    </location>
</feature>
<organism evidence="3 4">
    <name type="scientific">Phakopsora pachyrhizi</name>
    <name type="common">Asian soybean rust disease fungus</name>
    <dbReference type="NCBI Taxonomy" id="170000"/>
    <lineage>
        <taxon>Eukaryota</taxon>
        <taxon>Fungi</taxon>
        <taxon>Dikarya</taxon>
        <taxon>Basidiomycota</taxon>
        <taxon>Pucciniomycotina</taxon>
        <taxon>Pucciniomycetes</taxon>
        <taxon>Pucciniales</taxon>
        <taxon>Phakopsoraceae</taxon>
        <taxon>Phakopsora</taxon>
    </lineage>
</organism>
<feature type="chain" id="PRO_5043953504" evidence="2">
    <location>
        <begin position="20"/>
        <end position="93"/>
    </location>
</feature>
<evidence type="ECO:0000313" key="3">
    <source>
        <dbReference type="EMBL" id="CAH7668688.1"/>
    </source>
</evidence>
<dbReference type="EMBL" id="CALTRL010000578">
    <property type="protein sequence ID" value="CAH7668688.1"/>
    <property type="molecule type" value="Genomic_DNA"/>
</dbReference>
<protein>
    <submittedName>
        <fullName evidence="3">Expressed protein</fullName>
    </submittedName>
</protein>
<proteinExistence type="predicted"/>
<reference evidence="3" key="1">
    <citation type="submission" date="2022-06" db="EMBL/GenBank/DDBJ databases">
        <authorList>
            <consortium name="SYNGENTA / RWTH Aachen University"/>
        </authorList>
    </citation>
    <scope>NUCLEOTIDE SEQUENCE</scope>
</reference>
<accession>A0AAV0AM62</accession>
<keyword evidence="4" id="KW-1185">Reference proteome</keyword>